<dbReference type="Pfam" id="PF06197">
    <property type="entry name" value="DUF998"/>
    <property type="match status" value="1"/>
</dbReference>
<keyword evidence="3" id="KW-1185">Reference proteome</keyword>
<feature type="transmembrane region" description="Helical" evidence="1">
    <location>
        <begin position="185"/>
        <end position="202"/>
    </location>
</feature>
<keyword evidence="1" id="KW-1133">Transmembrane helix</keyword>
<dbReference type="AlphaFoldDB" id="A0ABD6B0S6"/>
<feature type="transmembrane region" description="Helical" evidence="1">
    <location>
        <begin position="153"/>
        <end position="173"/>
    </location>
</feature>
<dbReference type="Proteomes" id="UP001597187">
    <property type="component" value="Unassembled WGS sequence"/>
</dbReference>
<feature type="transmembrane region" description="Helical" evidence="1">
    <location>
        <begin position="66"/>
        <end position="86"/>
    </location>
</feature>
<protein>
    <submittedName>
        <fullName evidence="2">DUF998 domain-containing protein</fullName>
    </submittedName>
</protein>
<accession>A0ABD6B0S6</accession>
<evidence type="ECO:0000256" key="1">
    <source>
        <dbReference type="SAM" id="Phobius"/>
    </source>
</evidence>
<reference evidence="2 3" key="1">
    <citation type="journal article" date="2019" name="Int. J. Syst. Evol. Microbiol.">
        <title>The Global Catalogue of Microorganisms (GCM) 10K type strain sequencing project: providing services to taxonomists for standard genome sequencing and annotation.</title>
        <authorList>
            <consortium name="The Broad Institute Genomics Platform"/>
            <consortium name="The Broad Institute Genome Sequencing Center for Infectious Disease"/>
            <person name="Wu L."/>
            <person name="Ma J."/>
        </authorList>
    </citation>
    <scope>NUCLEOTIDE SEQUENCE [LARGE SCALE GENOMIC DNA]</scope>
    <source>
        <strain evidence="2 3">CGMCC 1.12563</strain>
    </source>
</reference>
<sequence>MGALDAHDRRESAETTVERVTTAAGVVAPTVALGSIFLATVLSGEFSWTEDPLSFLGAVGQPTRSLFNYGLLLGGVISLPFAYRLVQTSRGRVERIGGVAFAFAGVAMALIGVFPMGATYHFPAAASFYLLVTVTTVLYGTGNVLVGDSRLGALTIGLGVLNVAAWVVYLTVFEPTGLSLAAPEIVGALAFGGWTTGTAVRLA</sequence>
<dbReference type="PANTHER" id="PTHR42241:SF2">
    <property type="entry name" value="HYPOTHETICAL MEMBRANE PROTEIN, CONSERVED, DUF998 FAMILY"/>
    <property type="match status" value="1"/>
</dbReference>
<dbReference type="RefSeq" id="WP_250875358.1">
    <property type="nucleotide sequence ID" value="NZ_JALXFV010000008.1"/>
</dbReference>
<dbReference type="InterPro" id="IPR009339">
    <property type="entry name" value="DUF998"/>
</dbReference>
<dbReference type="EMBL" id="JBHUDC010000008">
    <property type="protein sequence ID" value="MFD1515443.1"/>
    <property type="molecule type" value="Genomic_DNA"/>
</dbReference>
<gene>
    <name evidence="2" type="ORF">ACFSBT_19355</name>
</gene>
<evidence type="ECO:0000313" key="3">
    <source>
        <dbReference type="Proteomes" id="UP001597187"/>
    </source>
</evidence>
<comment type="caution">
    <text evidence="2">The sequence shown here is derived from an EMBL/GenBank/DDBJ whole genome shotgun (WGS) entry which is preliminary data.</text>
</comment>
<dbReference type="PANTHER" id="PTHR42241">
    <property type="entry name" value="HYPOTHETICAL MEMBRANE PROTEIN, CONSERVED, DUF998 FAMILY"/>
    <property type="match status" value="1"/>
</dbReference>
<organism evidence="2 3">
    <name type="scientific">Halomarina rubra</name>
    <dbReference type="NCBI Taxonomy" id="2071873"/>
    <lineage>
        <taxon>Archaea</taxon>
        <taxon>Methanobacteriati</taxon>
        <taxon>Methanobacteriota</taxon>
        <taxon>Stenosarchaea group</taxon>
        <taxon>Halobacteria</taxon>
        <taxon>Halobacteriales</taxon>
        <taxon>Natronomonadaceae</taxon>
        <taxon>Halomarina</taxon>
    </lineage>
</organism>
<name>A0ABD6B0S6_9EURY</name>
<feature type="transmembrane region" description="Helical" evidence="1">
    <location>
        <begin position="126"/>
        <end position="146"/>
    </location>
</feature>
<keyword evidence="1" id="KW-0812">Transmembrane</keyword>
<evidence type="ECO:0000313" key="2">
    <source>
        <dbReference type="EMBL" id="MFD1515443.1"/>
    </source>
</evidence>
<feature type="transmembrane region" description="Helical" evidence="1">
    <location>
        <begin position="98"/>
        <end position="120"/>
    </location>
</feature>
<proteinExistence type="predicted"/>
<keyword evidence="1" id="KW-0472">Membrane</keyword>
<feature type="transmembrane region" description="Helical" evidence="1">
    <location>
        <begin position="20"/>
        <end position="46"/>
    </location>
</feature>